<dbReference type="EMBL" id="BLLL01000008">
    <property type="protein sequence ID" value="GFH63069.1"/>
    <property type="molecule type" value="Genomic_DNA"/>
</dbReference>
<feature type="domain" description="Radical SAM core" evidence="15">
    <location>
        <begin position="62"/>
        <end position="290"/>
    </location>
</feature>
<dbReference type="SMART" id="SM00876">
    <property type="entry name" value="BATS"/>
    <property type="match status" value="1"/>
</dbReference>
<keyword evidence="11 13" id="KW-0411">Iron-sulfur</keyword>
<comment type="function">
    <text evidence="13">Catalyzes the conversion of dethiobiotin (DTB) to biotin by the insertion of a sulfur atom into dethiobiotin via a radical-based mechanism.</text>
</comment>
<dbReference type="PANTHER" id="PTHR22976:SF2">
    <property type="entry name" value="BIOTIN SYNTHASE, MITOCHONDRIAL"/>
    <property type="match status" value="1"/>
</dbReference>
<feature type="binding site" evidence="13 14">
    <location>
        <position position="83"/>
    </location>
    <ligand>
        <name>[4Fe-4S] cluster</name>
        <dbReference type="ChEBI" id="CHEBI:49883"/>
        <note>4Fe-4S-S-AdoMet</note>
    </ligand>
</feature>
<dbReference type="SUPFAM" id="SSF102114">
    <property type="entry name" value="Radical SAM enzymes"/>
    <property type="match status" value="1"/>
</dbReference>
<dbReference type="InterPro" id="IPR024177">
    <property type="entry name" value="Biotin_synthase"/>
</dbReference>
<dbReference type="GO" id="GO:0051539">
    <property type="term" value="F:4 iron, 4 sulfur cluster binding"/>
    <property type="evidence" value="ECO:0007669"/>
    <property type="project" value="UniProtKB-KW"/>
</dbReference>
<evidence type="ECO:0000256" key="2">
    <source>
        <dbReference type="ARBA" id="ARBA00010765"/>
    </source>
</evidence>
<dbReference type="SFLD" id="SFLDG01278">
    <property type="entry name" value="biotin_synthase_like"/>
    <property type="match status" value="1"/>
</dbReference>
<keyword evidence="4 13" id="KW-0004">4Fe-4S</keyword>
<keyword evidence="9 13" id="KW-0093">Biotin biosynthesis</keyword>
<dbReference type="PANTHER" id="PTHR22976">
    <property type="entry name" value="BIOTIN SYNTHASE"/>
    <property type="match status" value="1"/>
</dbReference>
<evidence type="ECO:0000256" key="5">
    <source>
        <dbReference type="ARBA" id="ARBA00022679"/>
    </source>
</evidence>
<accession>A0A6L2R6B2</accession>
<evidence type="ECO:0000256" key="3">
    <source>
        <dbReference type="ARBA" id="ARBA00012236"/>
    </source>
</evidence>
<dbReference type="InterPro" id="IPR010722">
    <property type="entry name" value="BATS_dom"/>
</dbReference>
<evidence type="ECO:0000256" key="14">
    <source>
        <dbReference type="PIRSR" id="PIRSR001619-1"/>
    </source>
</evidence>
<comment type="subunit">
    <text evidence="13">Homodimer.</text>
</comment>
<dbReference type="GO" id="GO:0009102">
    <property type="term" value="P:biotin biosynthetic process"/>
    <property type="evidence" value="ECO:0007669"/>
    <property type="project" value="UniProtKB-UniRule"/>
</dbReference>
<dbReference type="Gene3D" id="3.20.20.70">
    <property type="entry name" value="Aldolase class I"/>
    <property type="match status" value="1"/>
</dbReference>
<dbReference type="SFLD" id="SFLDG01060">
    <property type="entry name" value="BATS_domain_containing"/>
    <property type="match status" value="1"/>
</dbReference>
<feature type="binding site" evidence="13 14">
    <location>
        <position position="86"/>
    </location>
    <ligand>
        <name>[4Fe-4S] cluster</name>
        <dbReference type="ChEBI" id="CHEBI:49883"/>
        <note>4Fe-4S-S-AdoMet</note>
    </ligand>
</feature>
<evidence type="ECO:0000256" key="12">
    <source>
        <dbReference type="ARBA" id="ARBA00051157"/>
    </source>
</evidence>
<sequence>MERYKSMKKSLRHTFDDLVRNARSGGISAAEAASLLGYAQAHPNALLDICALARLIALQRDKPPKPFTCGIINAKSGRCAENCAFCAQSAHYKTAAPVYPLVDARVLEERANLLAKHNIDYMGIVISGAGPTERDFDAICESIAKIATTAEIKLCASLGIVSAEQAVMLKQAGLTSYHHNLETARSFYPKICSTHSLELREQTVKNAKAAGLRVCCCGIFGLGESWEQRLELSETLRALDVDALPVNFLRPHAGTPLEHAPKLPSREALLIVALLRLMHPWRDVLICGGRTYTLGRWETLLFAAGANGVMVGDYLVCKNNPLEQDLEMLSAIGFRDS</sequence>
<dbReference type="InterPro" id="IPR058240">
    <property type="entry name" value="rSAM_sf"/>
</dbReference>
<evidence type="ECO:0000259" key="15">
    <source>
        <dbReference type="PROSITE" id="PS51918"/>
    </source>
</evidence>
<comment type="similarity">
    <text evidence="2 13">Belongs to the radical SAM superfamily. Biotin synthase family.</text>
</comment>
<keyword evidence="5 13" id="KW-0808">Transferase</keyword>
<dbReference type="InterPro" id="IPR007197">
    <property type="entry name" value="rSAM"/>
</dbReference>
<dbReference type="GO" id="GO:0005506">
    <property type="term" value="F:iron ion binding"/>
    <property type="evidence" value="ECO:0007669"/>
    <property type="project" value="UniProtKB-UniRule"/>
</dbReference>
<keyword evidence="6 13" id="KW-0949">S-adenosyl-L-methionine</keyword>
<dbReference type="SFLD" id="SFLDS00029">
    <property type="entry name" value="Radical_SAM"/>
    <property type="match status" value="1"/>
</dbReference>
<evidence type="ECO:0000256" key="8">
    <source>
        <dbReference type="ARBA" id="ARBA00022723"/>
    </source>
</evidence>
<organism evidence="16 17">
    <name type="scientific">Candidatus Desulfovibrio kirbyi</name>
    <dbReference type="NCBI Taxonomy" id="2696086"/>
    <lineage>
        <taxon>Bacteria</taxon>
        <taxon>Pseudomonadati</taxon>
        <taxon>Thermodesulfobacteriota</taxon>
        <taxon>Desulfovibrionia</taxon>
        <taxon>Desulfovibrionales</taxon>
        <taxon>Desulfovibrionaceae</taxon>
        <taxon>Desulfovibrio</taxon>
    </lineage>
</organism>
<dbReference type="InterPro" id="IPR013785">
    <property type="entry name" value="Aldolase_TIM"/>
</dbReference>
<proteinExistence type="inferred from homology"/>
<evidence type="ECO:0000256" key="1">
    <source>
        <dbReference type="ARBA" id="ARBA00004942"/>
    </source>
</evidence>
<dbReference type="InterPro" id="IPR002684">
    <property type="entry name" value="Biotin_synth/BioAB"/>
</dbReference>
<comment type="cofactor">
    <cofactor evidence="14">
        <name>[2Fe-2S] cluster</name>
        <dbReference type="ChEBI" id="CHEBI:190135"/>
    </cofactor>
    <text evidence="14">Binds 1 [2Fe-2S] cluster. The cluster is coordinated with 3 cysteines and 1 arginine.</text>
</comment>
<dbReference type="Pfam" id="PF06968">
    <property type="entry name" value="BATS"/>
    <property type="match status" value="1"/>
</dbReference>
<evidence type="ECO:0000256" key="13">
    <source>
        <dbReference type="HAMAP-Rule" id="MF_01694"/>
    </source>
</evidence>
<evidence type="ECO:0000256" key="10">
    <source>
        <dbReference type="ARBA" id="ARBA00023004"/>
    </source>
</evidence>
<comment type="catalytic activity">
    <reaction evidence="12 13">
        <text>(4R,5S)-dethiobiotin + (sulfur carrier)-SH + 2 reduced [2Fe-2S]-[ferredoxin] + 2 S-adenosyl-L-methionine = (sulfur carrier)-H + biotin + 2 5'-deoxyadenosine + 2 L-methionine + 2 oxidized [2Fe-2S]-[ferredoxin]</text>
        <dbReference type="Rhea" id="RHEA:22060"/>
        <dbReference type="Rhea" id="RHEA-COMP:10000"/>
        <dbReference type="Rhea" id="RHEA-COMP:10001"/>
        <dbReference type="Rhea" id="RHEA-COMP:14737"/>
        <dbReference type="Rhea" id="RHEA-COMP:14739"/>
        <dbReference type="ChEBI" id="CHEBI:17319"/>
        <dbReference type="ChEBI" id="CHEBI:29917"/>
        <dbReference type="ChEBI" id="CHEBI:33737"/>
        <dbReference type="ChEBI" id="CHEBI:33738"/>
        <dbReference type="ChEBI" id="CHEBI:57586"/>
        <dbReference type="ChEBI" id="CHEBI:57844"/>
        <dbReference type="ChEBI" id="CHEBI:59789"/>
        <dbReference type="ChEBI" id="CHEBI:64428"/>
        <dbReference type="ChEBI" id="CHEBI:149473"/>
        <dbReference type="EC" id="2.8.1.6"/>
    </reaction>
</comment>
<comment type="pathway">
    <text evidence="1 13">Cofactor biosynthesis; biotin biosynthesis; biotin from 7,8-diaminononanoate: step 2/2.</text>
</comment>
<comment type="caution">
    <text evidence="16">The sequence shown here is derived from an EMBL/GenBank/DDBJ whole genome shotgun (WGS) entry which is preliminary data.</text>
</comment>
<name>A0A6L2R6B2_9BACT</name>
<comment type="cofactor">
    <cofactor evidence="13 14">
        <name>[4Fe-4S] cluster</name>
        <dbReference type="ChEBI" id="CHEBI:49883"/>
    </cofactor>
    <text evidence="13 14">Binds 1 [4Fe-4S] cluster. The cluster is coordinated with 3 cysteines and an exchangeable S-adenosyl-L-methionine.</text>
</comment>
<dbReference type="UniPathway" id="UPA00078">
    <property type="reaction ID" value="UER00162"/>
</dbReference>
<feature type="binding site" evidence="13 14">
    <location>
        <position position="79"/>
    </location>
    <ligand>
        <name>[4Fe-4S] cluster</name>
        <dbReference type="ChEBI" id="CHEBI:49883"/>
        <note>4Fe-4S-S-AdoMet</note>
    </ligand>
</feature>
<gene>
    <name evidence="13 16" type="primary">bioB</name>
    <name evidence="16" type="ORF">ZNDK_0840</name>
</gene>
<evidence type="ECO:0000256" key="9">
    <source>
        <dbReference type="ARBA" id="ARBA00022756"/>
    </source>
</evidence>
<comment type="caution">
    <text evidence="13">Lacks conserved residue(s) required for the propagation of feature annotation.</text>
</comment>
<dbReference type="SMART" id="SM00729">
    <property type="entry name" value="Elp3"/>
    <property type="match status" value="1"/>
</dbReference>
<keyword evidence="8 13" id="KW-0479">Metal-binding</keyword>
<evidence type="ECO:0000256" key="6">
    <source>
        <dbReference type="ARBA" id="ARBA00022691"/>
    </source>
</evidence>
<feature type="binding site" evidence="13 14">
    <location>
        <position position="215"/>
    </location>
    <ligand>
        <name>[2Fe-2S] cluster</name>
        <dbReference type="ChEBI" id="CHEBI:190135"/>
    </ligand>
</feature>
<dbReference type="PROSITE" id="PS51918">
    <property type="entry name" value="RADICAL_SAM"/>
    <property type="match status" value="1"/>
</dbReference>
<dbReference type="NCBIfam" id="TIGR00433">
    <property type="entry name" value="bioB"/>
    <property type="match status" value="1"/>
</dbReference>
<feature type="binding site" evidence="13 14">
    <location>
        <position position="155"/>
    </location>
    <ligand>
        <name>[2Fe-2S] cluster</name>
        <dbReference type="ChEBI" id="CHEBI:190135"/>
    </ligand>
</feature>
<dbReference type="EC" id="2.8.1.6" evidence="3 13"/>
<evidence type="ECO:0000256" key="4">
    <source>
        <dbReference type="ARBA" id="ARBA00022485"/>
    </source>
</evidence>
<dbReference type="InterPro" id="IPR006638">
    <property type="entry name" value="Elp3/MiaA/NifB-like_rSAM"/>
</dbReference>
<protein>
    <recommendedName>
        <fullName evidence="3 13">Biotin synthase</fullName>
        <ecNumber evidence="3 13">2.8.1.6</ecNumber>
    </recommendedName>
</protein>
<dbReference type="GO" id="GO:0051537">
    <property type="term" value="F:2 iron, 2 sulfur cluster binding"/>
    <property type="evidence" value="ECO:0007669"/>
    <property type="project" value="UniProtKB-KW"/>
</dbReference>
<evidence type="ECO:0000313" key="16">
    <source>
        <dbReference type="EMBL" id="GFH63069.1"/>
    </source>
</evidence>
<dbReference type="HAMAP" id="MF_01694">
    <property type="entry name" value="BioB"/>
    <property type="match status" value="1"/>
</dbReference>
<dbReference type="AlphaFoldDB" id="A0A6L2R6B2"/>
<comment type="cofactor">
    <cofactor evidence="13">
        <name>[2Fe-2S] cluster</name>
        <dbReference type="ChEBI" id="CHEBI:190135"/>
    </cofactor>
    <text evidence="13">Binds 1 [2Fe-2S] cluster. The cluster is coordinated with 3 cysteines and 1 arginine.</text>
</comment>
<dbReference type="GO" id="GO:0004076">
    <property type="term" value="F:biotin synthase activity"/>
    <property type="evidence" value="ECO:0007669"/>
    <property type="project" value="UniProtKB-UniRule"/>
</dbReference>
<evidence type="ECO:0000313" key="17">
    <source>
        <dbReference type="Proteomes" id="UP000505077"/>
    </source>
</evidence>
<keyword evidence="10 13" id="KW-0408">Iron</keyword>
<reference evidence="16 17" key="1">
    <citation type="journal article" date="2020" name="ISME J.">
        <title>Parallel Reductive Genome Evolution in Desulfovibrio Ectosymbionts Independently Acquired by Trichonympha Protists in the Termite Gut.</title>
        <authorList>
            <person name="Takeuchi M."/>
            <person name="Kuwahara H."/>
            <person name="Murakami T."/>
            <person name="Takahashi K."/>
            <person name="Kajitani R."/>
            <person name="Toyoda A."/>
            <person name="Itoh T."/>
            <person name="Ohkuma M."/>
            <person name="Hongoh Y."/>
        </authorList>
    </citation>
    <scope>NUCLEOTIDE SEQUENCE [LARGE SCALE GENOMIC DNA]</scope>
    <source>
        <strain evidence="16">ZnDsv-02</strain>
    </source>
</reference>
<evidence type="ECO:0000256" key="7">
    <source>
        <dbReference type="ARBA" id="ARBA00022714"/>
    </source>
</evidence>
<dbReference type="CDD" id="cd01335">
    <property type="entry name" value="Radical_SAM"/>
    <property type="match status" value="1"/>
</dbReference>
<dbReference type="PIRSF" id="PIRSF001619">
    <property type="entry name" value="Biotin_synth"/>
    <property type="match status" value="1"/>
</dbReference>
<evidence type="ECO:0000256" key="11">
    <source>
        <dbReference type="ARBA" id="ARBA00023014"/>
    </source>
</evidence>
<dbReference type="Pfam" id="PF04055">
    <property type="entry name" value="Radical_SAM"/>
    <property type="match status" value="1"/>
</dbReference>
<dbReference type="Proteomes" id="UP000505077">
    <property type="component" value="Unassembled WGS sequence"/>
</dbReference>
<keyword evidence="7 13" id="KW-0001">2Fe-2S</keyword>